<comment type="caution">
    <text evidence="3">The sequence shown here is derived from an EMBL/GenBank/DDBJ whole genome shotgun (WGS) entry which is preliminary data.</text>
</comment>
<feature type="region of interest" description="Disordered" evidence="1">
    <location>
        <begin position="325"/>
        <end position="350"/>
    </location>
</feature>
<evidence type="ECO:0000256" key="2">
    <source>
        <dbReference type="SAM" id="Phobius"/>
    </source>
</evidence>
<accession>A0A1V2HZJ4</accession>
<keyword evidence="4" id="KW-1185">Reference proteome</keyword>
<evidence type="ECO:0000313" key="4">
    <source>
        <dbReference type="Proteomes" id="UP000188929"/>
    </source>
</evidence>
<sequence>MATGRGNGRVVGPILAALLVFGVVGLAIIPRLTGGKDGGGQGGELTDIRILAGSETQAYLTDPDVTKRLKDRGYRLAVDTAGSRDIVKRDLTGYDIALPSNSPQADQIRRDKAITRAQYVLFFTPIAIATFTKIVRPLTAEGVIKTDGNVPYFDMRGYLDLVAADKRWSQLKDNPDYQNSGSVLIKSTDVRSSNSAAVYLAIASYVENGNQVVSDSETAEKLGPQLAKLFTLQGYTDPSTEGPFNDYLSIGITKTPMVMIYESQFRARQIAGDESIRDGRVLVYPSPTIYAKHTAVPLNDKGDAVAKLLATDPELQRLAVRNGFRTSNATQPAGNSGDGGAAPPPQLANVVEPPTQKISELMIKKIDEAYG</sequence>
<keyword evidence="2" id="KW-0812">Transmembrane</keyword>
<feature type="compositionally biased region" description="Polar residues" evidence="1">
    <location>
        <begin position="325"/>
        <end position="334"/>
    </location>
</feature>
<evidence type="ECO:0008006" key="5">
    <source>
        <dbReference type="Google" id="ProtNLM"/>
    </source>
</evidence>
<protein>
    <recommendedName>
        <fullName evidence="5">Extracellular solute-binding protein</fullName>
    </recommendedName>
</protein>
<feature type="transmembrane region" description="Helical" evidence="2">
    <location>
        <begin position="12"/>
        <end position="29"/>
    </location>
</feature>
<keyword evidence="2" id="KW-0472">Membrane</keyword>
<dbReference type="OrthoDB" id="5418945at2"/>
<dbReference type="EMBL" id="MOMC01000123">
    <property type="protein sequence ID" value="ONH22065.1"/>
    <property type="molecule type" value="Genomic_DNA"/>
</dbReference>
<name>A0A1V2HZJ4_9ACTN</name>
<proteinExistence type="predicted"/>
<dbReference type="AlphaFoldDB" id="A0A1V2HZJ4"/>
<organism evidence="3 4">
    <name type="scientific">Pseudofrankia asymbiotica</name>
    <dbReference type="NCBI Taxonomy" id="1834516"/>
    <lineage>
        <taxon>Bacteria</taxon>
        <taxon>Bacillati</taxon>
        <taxon>Actinomycetota</taxon>
        <taxon>Actinomycetes</taxon>
        <taxon>Frankiales</taxon>
        <taxon>Frankiaceae</taxon>
        <taxon>Pseudofrankia</taxon>
    </lineage>
</organism>
<reference evidence="4" key="1">
    <citation type="submission" date="2016-10" db="EMBL/GenBank/DDBJ databases">
        <title>Frankia sp. NRRL B-16386 Genome sequencing.</title>
        <authorList>
            <person name="Ghodhbane-Gtari F."/>
            <person name="Swanson E."/>
            <person name="Gueddou A."/>
            <person name="Hezbri K."/>
            <person name="Ktari K."/>
            <person name="Nouioui I."/>
            <person name="Morris K."/>
            <person name="Simpson S."/>
            <person name="Abebe-Akele F."/>
            <person name="Thomas K."/>
            <person name="Gtari M."/>
            <person name="Tisa L.S."/>
        </authorList>
    </citation>
    <scope>NUCLEOTIDE SEQUENCE [LARGE SCALE GENOMIC DNA]</scope>
    <source>
        <strain evidence="4">NRRL B-16386</strain>
    </source>
</reference>
<dbReference type="Proteomes" id="UP000188929">
    <property type="component" value="Unassembled WGS sequence"/>
</dbReference>
<evidence type="ECO:0000313" key="3">
    <source>
        <dbReference type="EMBL" id="ONH22065.1"/>
    </source>
</evidence>
<dbReference type="RefSeq" id="WP_076822808.1">
    <property type="nucleotide sequence ID" value="NZ_MOMC01000123.1"/>
</dbReference>
<evidence type="ECO:0000256" key="1">
    <source>
        <dbReference type="SAM" id="MobiDB-lite"/>
    </source>
</evidence>
<keyword evidence="2" id="KW-1133">Transmembrane helix</keyword>
<gene>
    <name evidence="3" type="ORF">BL253_36835</name>
</gene>
<dbReference type="STRING" id="1834516.BL253_36835"/>